<evidence type="ECO:0000313" key="2">
    <source>
        <dbReference type="EMBL" id="GGD98434.1"/>
    </source>
</evidence>
<gene>
    <name evidence="2" type="ORF">GCM10010985_61510</name>
</gene>
<evidence type="ECO:0000313" key="3">
    <source>
        <dbReference type="Proteomes" id="UP000597138"/>
    </source>
</evidence>
<dbReference type="EMBL" id="BMEG01000027">
    <property type="protein sequence ID" value="GGD98434.1"/>
    <property type="molecule type" value="Genomic_DNA"/>
</dbReference>
<protein>
    <recommendedName>
        <fullName evidence="4">Lipoprotein</fullName>
    </recommendedName>
</protein>
<sequence length="156" mass="17115">MNSRRRFVKHVSTLLLSCTLFGCKKGISMESAVVLDVVLFNYVDRAIIDVLLNGEDIGVAGPYGGGSGVLSGVRIPLGAQRLTWRWDGPEGMPGNGDTVAAINTMTLSPTQISADDRYLGVHVYPDRTAELTLSPHLPEMTPKGEQIYREKRRNDR</sequence>
<comment type="caution">
    <text evidence="2">The sequence shown here is derived from an EMBL/GenBank/DDBJ whole genome shotgun (WGS) entry which is preliminary data.</text>
</comment>
<dbReference type="Proteomes" id="UP000597138">
    <property type="component" value="Unassembled WGS sequence"/>
</dbReference>
<accession>A0ABQ1S8R1</accession>
<dbReference type="PROSITE" id="PS51257">
    <property type="entry name" value="PROKAR_LIPOPROTEIN"/>
    <property type="match status" value="1"/>
</dbReference>
<reference evidence="3" key="1">
    <citation type="journal article" date="2019" name="Int. J. Syst. Evol. Microbiol.">
        <title>The Global Catalogue of Microorganisms (GCM) 10K type strain sequencing project: providing services to taxonomists for standard genome sequencing and annotation.</title>
        <authorList>
            <consortium name="The Broad Institute Genomics Platform"/>
            <consortium name="The Broad Institute Genome Sequencing Center for Infectious Disease"/>
            <person name="Wu L."/>
            <person name="Ma J."/>
        </authorList>
    </citation>
    <scope>NUCLEOTIDE SEQUENCE [LARGE SCALE GENOMIC DNA]</scope>
    <source>
        <strain evidence="3">CGMCC 1.11013</strain>
    </source>
</reference>
<proteinExistence type="predicted"/>
<evidence type="ECO:0000256" key="1">
    <source>
        <dbReference type="SAM" id="MobiDB-lite"/>
    </source>
</evidence>
<keyword evidence="3" id="KW-1185">Reference proteome</keyword>
<feature type="region of interest" description="Disordered" evidence="1">
    <location>
        <begin position="136"/>
        <end position="156"/>
    </location>
</feature>
<name>A0ABQ1S8R1_9BURK</name>
<feature type="compositionally biased region" description="Basic and acidic residues" evidence="1">
    <location>
        <begin position="146"/>
        <end position="156"/>
    </location>
</feature>
<evidence type="ECO:0008006" key="4">
    <source>
        <dbReference type="Google" id="ProtNLM"/>
    </source>
</evidence>
<organism evidence="2 3">
    <name type="scientific">Caballeronia grimmiae</name>
    <dbReference type="NCBI Taxonomy" id="1071679"/>
    <lineage>
        <taxon>Bacteria</taxon>
        <taxon>Pseudomonadati</taxon>
        <taxon>Pseudomonadota</taxon>
        <taxon>Betaproteobacteria</taxon>
        <taxon>Burkholderiales</taxon>
        <taxon>Burkholderiaceae</taxon>
        <taxon>Caballeronia</taxon>
    </lineage>
</organism>